<dbReference type="AlphaFoldDB" id="A0A4C1VCN8"/>
<keyword evidence="2" id="KW-1185">Reference proteome</keyword>
<dbReference type="EMBL" id="BGZK01000319">
    <property type="protein sequence ID" value="GBP36546.1"/>
    <property type="molecule type" value="Genomic_DNA"/>
</dbReference>
<accession>A0A4C1VCN8</accession>
<organism evidence="1 2">
    <name type="scientific">Eumeta variegata</name>
    <name type="common">Bagworm moth</name>
    <name type="synonym">Eumeta japonica</name>
    <dbReference type="NCBI Taxonomy" id="151549"/>
    <lineage>
        <taxon>Eukaryota</taxon>
        <taxon>Metazoa</taxon>
        <taxon>Ecdysozoa</taxon>
        <taxon>Arthropoda</taxon>
        <taxon>Hexapoda</taxon>
        <taxon>Insecta</taxon>
        <taxon>Pterygota</taxon>
        <taxon>Neoptera</taxon>
        <taxon>Endopterygota</taxon>
        <taxon>Lepidoptera</taxon>
        <taxon>Glossata</taxon>
        <taxon>Ditrysia</taxon>
        <taxon>Tineoidea</taxon>
        <taxon>Psychidae</taxon>
        <taxon>Oiketicinae</taxon>
        <taxon>Eumeta</taxon>
    </lineage>
</organism>
<name>A0A4C1VCN8_EUMVA</name>
<gene>
    <name evidence="1" type="ORF">EVAR_8381_1</name>
</gene>
<protein>
    <submittedName>
        <fullName evidence="1">Uncharacterized protein</fullName>
    </submittedName>
</protein>
<evidence type="ECO:0000313" key="2">
    <source>
        <dbReference type="Proteomes" id="UP000299102"/>
    </source>
</evidence>
<comment type="caution">
    <text evidence="1">The sequence shown here is derived from an EMBL/GenBank/DDBJ whole genome shotgun (WGS) entry which is preliminary data.</text>
</comment>
<sequence>MAERSKALRSGRSPLLWAWVRIPLLTWAQREPRNEPNRTEKIIVLPGLTILAPPESTPCAWAPVAPLIDGTAWRLLEEE</sequence>
<reference evidence="1 2" key="1">
    <citation type="journal article" date="2019" name="Commun. Biol.">
        <title>The bagworm genome reveals a unique fibroin gene that provides high tensile strength.</title>
        <authorList>
            <person name="Kono N."/>
            <person name="Nakamura H."/>
            <person name="Ohtoshi R."/>
            <person name="Tomita M."/>
            <person name="Numata K."/>
            <person name="Arakawa K."/>
        </authorList>
    </citation>
    <scope>NUCLEOTIDE SEQUENCE [LARGE SCALE GENOMIC DNA]</scope>
</reference>
<evidence type="ECO:0000313" key="1">
    <source>
        <dbReference type="EMBL" id="GBP36546.1"/>
    </source>
</evidence>
<dbReference type="Proteomes" id="UP000299102">
    <property type="component" value="Unassembled WGS sequence"/>
</dbReference>
<dbReference type="OrthoDB" id="10065297at2759"/>
<proteinExistence type="predicted"/>